<protein>
    <recommendedName>
        <fullName evidence="1">DNA helicase Pif1-like 2B domain-containing protein</fullName>
    </recommendedName>
</protein>
<evidence type="ECO:0000313" key="3">
    <source>
        <dbReference type="Proteomes" id="UP001153954"/>
    </source>
</evidence>
<comment type="caution">
    <text evidence="2">The sequence shown here is derived from an EMBL/GenBank/DDBJ whole genome shotgun (WGS) entry which is preliminary data.</text>
</comment>
<organism evidence="2 3">
    <name type="scientific">Euphydryas editha</name>
    <name type="common">Edith's checkerspot</name>
    <dbReference type="NCBI Taxonomy" id="104508"/>
    <lineage>
        <taxon>Eukaryota</taxon>
        <taxon>Metazoa</taxon>
        <taxon>Ecdysozoa</taxon>
        <taxon>Arthropoda</taxon>
        <taxon>Hexapoda</taxon>
        <taxon>Insecta</taxon>
        <taxon>Pterygota</taxon>
        <taxon>Neoptera</taxon>
        <taxon>Endopterygota</taxon>
        <taxon>Lepidoptera</taxon>
        <taxon>Glossata</taxon>
        <taxon>Ditrysia</taxon>
        <taxon>Papilionoidea</taxon>
        <taxon>Nymphalidae</taxon>
        <taxon>Nymphalinae</taxon>
        <taxon>Euphydryas</taxon>
    </lineage>
</organism>
<evidence type="ECO:0000259" key="1">
    <source>
        <dbReference type="Pfam" id="PF21530"/>
    </source>
</evidence>
<dbReference type="InterPro" id="IPR049163">
    <property type="entry name" value="Pif1-like_2B_dom"/>
</dbReference>
<dbReference type="PANTHER" id="PTHR10492">
    <property type="match status" value="1"/>
</dbReference>
<gene>
    <name evidence="2" type="ORF">EEDITHA_LOCUS9598</name>
</gene>
<accession>A0AAU9U7A0</accession>
<dbReference type="AlphaFoldDB" id="A0AAU9U7A0"/>
<keyword evidence="3" id="KW-1185">Reference proteome</keyword>
<dbReference type="PANTHER" id="PTHR10492:SF57">
    <property type="entry name" value="ATP-DEPENDENT DNA HELICASE"/>
    <property type="match status" value="1"/>
</dbReference>
<sequence>MVNRAYHAPKNEQTSFIKEILLRSFEGVEYQYKSVNSVMNTDDASHYPAEFLNTLKPLGFPTHILRFRFGAPIMLLRNINPPELCNGTRFQVKTLHRNVIEVLFPRLVVCGMLQSSLVILAPEGKTNNIVYKEIQRQV</sequence>
<evidence type="ECO:0000313" key="2">
    <source>
        <dbReference type="EMBL" id="CAH2093992.1"/>
    </source>
</evidence>
<dbReference type="EMBL" id="CAKOGL010000013">
    <property type="protein sequence ID" value="CAH2093992.1"/>
    <property type="molecule type" value="Genomic_DNA"/>
</dbReference>
<feature type="domain" description="DNA helicase Pif1-like 2B" evidence="1">
    <location>
        <begin position="50"/>
        <end position="95"/>
    </location>
</feature>
<proteinExistence type="predicted"/>
<name>A0AAU9U7A0_EUPED</name>
<reference evidence="2" key="1">
    <citation type="submission" date="2022-03" db="EMBL/GenBank/DDBJ databases">
        <authorList>
            <person name="Tunstrom K."/>
        </authorList>
    </citation>
    <scope>NUCLEOTIDE SEQUENCE</scope>
</reference>
<dbReference type="Pfam" id="PF21530">
    <property type="entry name" value="Pif1_2B_dom"/>
    <property type="match status" value="1"/>
</dbReference>
<dbReference type="Proteomes" id="UP001153954">
    <property type="component" value="Unassembled WGS sequence"/>
</dbReference>